<dbReference type="Proteomes" id="UP001497535">
    <property type="component" value="Unassembled WGS sequence"/>
</dbReference>
<gene>
    <name evidence="1" type="ORF">MENTE1834_LOCUS421</name>
</gene>
<name>A0ACB0XKL2_MELEN</name>
<proteinExistence type="predicted"/>
<dbReference type="EMBL" id="CAVMJV010000001">
    <property type="protein sequence ID" value="CAK5006218.1"/>
    <property type="molecule type" value="Genomic_DNA"/>
</dbReference>
<organism evidence="1 2">
    <name type="scientific">Meloidogyne enterolobii</name>
    <name type="common">Root-knot nematode worm</name>
    <name type="synonym">Meloidogyne mayaguensis</name>
    <dbReference type="NCBI Taxonomy" id="390850"/>
    <lineage>
        <taxon>Eukaryota</taxon>
        <taxon>Metazoa</taxon>
        <taxon>Ecdysozoa</taxon>
        <taxon>Nematoda</taxon>
        <taxon>Chromadorea</taxon>
        <taxon>Rhabditida</taxon>
        <taxon>Tylenchina</taxon>
        <taxon>Tylenchomorpha</taxon>
        <taxon>Tylenchoidea</taxon>
        <taxon>Meloidogynidae</taxon>
        <taxon>Meloidogyninae</taxon>
        <taxon>Meloidogyne</taxon>
    </lineage>
</organism>
<keyword evidence="2" id="KW-1185">Reference proteome</keyword>
<accession>A0ACB0XKL2</accession>
<evidence type="ECO:0000313" key="2">
    <source>
        <dbReference type="Proteomes" id="UP001497535"/>
    </source>
</evidence>
<evidence type="ECO:0000313" key="1">
    <source>
        <dbReference type="EMBL" id="CAK5006218.1"/>
    </source>
</evidence>
<reference evidence="1" key="1">
    <citation type="submission" date="2023-11" db="EMBL/GenBank/DDBJ databases">
        <authorList>
            <person name="Poullet M."/>
        </authorList>
    </citation>
    <scope>NUCLEOTIDE SEQUENCE</scope>
    <source>
        <strain evidence="1">E1834</strain>
    </source>
</reference>
<protein>
    <submittedName>
        <fullName evidence="1">Uncharacterized protein</fullName>
    </submittedName>
</protein>
<sequence length="146" mass="16343">MTSPYGTTPGQSPLPPDIAGASTSYSQPSEITHGEIPGMTLPHTPMGEIQSDSDDEPKQPRCFGCFSTKSKRRHGHRNKRSIEKIFLGTNNRQKRMVGTSSAPSSQMRLNAQFCGIWLAPMWFGINFMMFILGWMLLAMQYYPLLV</sequence>
<comment type="caution">
    <text evidence="1">The sequence shown here is derived from an EMBL/GenBank/DDBJ whole genome shotgun (WGS) entry which is preliminary data.</text>
</comment>